<sequence>MPAALMDNFDRGSPFSQSDSLSPHDWSTQPEDHRHHRKEKNRDAARKSRKKQTEKADMLHEELQTLEQSNAAFIKEIAELKKELQLYSTALEQHIPHCTKLCPFESSVTAPEGLSTATPSTSDITFNTDSNLLSDLTFLPDTNPANISLTDLLDSSDWCSWDSMNGNGCLQQF</sequence>
<dbReference type="AlphaFoldDB" id="A0AA88U5M9"/>
<dbReference type="GO" id="GO:0005634">
    <property type="term" value="C:nucleus"/>
    <property type="evidence" value="ECO:0007669"/>
    <property type="project" value="TreeGrafter"/>
</dbReference>
<dbReference type="PANTHER" id="PTHR23351">
    <property type="entry name" value="FOS TRANSCRIPTION FACTOR-RELATED"/>
    <property type="match status" value="1"/>
</dbReference>
<dbReference type="InterPro" id="IPR004827">
    <property type="entry name" value="bZIP"/>
</dbReference>
<evidence type="ECO:0000313" key="2">
    <source>
        <dbReference type="Proteomes" id="UP001187343"/>
    </source>
</evidence>
<dbReference type="Proteomes" id="UP001187343">
    <property type="component" value="Unassembled WGS sequence"/>
</dbReference>
<dbReference type="PRINTS" id="PR00042">
    <property type="entry name" value="LEUZIPPRFOS"/>
</dbReference>
<comment type="caution">
    <text evidence="1">The sequence shown here is derived from an EMBL/GenBank/DDBJ whole genome shotgun (WGS) entry which is preliminary data.</text>
</comment>
<evidence type="ECO:0000313" key="1">
    <source>
        <dbReference type="EMBL" id="KAK2913661.1"/>
    </source>
</evidence>
<dbReference type="CDD" id="cd14701">
    <property type="entry name" value="bZIP_BATF"/>
    <property type="match status" value="1"/>
</dbReference>
<protein>
    <submittedName>
        <fullName evidence="1">Uncharacterized protein</fullName>
    </submittedName>
</protein>
<organism evidence="1 2">
    <name type="scientific">Cirrhinus molitorella</name>
    <name type="common">mud carp</name>
    <dbReference type="NCBI Taxonomy" id="172907"/>
    <lineage>
        <taxon>Eukaryota</taxon>
        <taxon>Metazoa</taxon>
        <taxon>Chordata</taxon>
        <taxon>Craniata</taxon>
        <taxon>Vertebrata</taxon>
        <taxon>Euteleostomi</taxon>
        <taxon>Actinopterygii</taxon>
        <taxon>Neopterygii</taxon>
        <taxon>Teleostei</taxon>
        <taxon>Ostariophysi</taxon>
        <taxon>Cypriniformes</taxon>
        <taxon>Cyprinidae</taxon>
        <taxon>Labeoninae</taxon>
        <taxon>Labeonini</taxon>
        <taxon>Cirrhinus</taxon>
    </lineage>
</organism>
<dbReference type="EMBL" id="JAUYZG010000002">
    <property type="protein sequence ID" value="KAK2913661.1"/>
    <property type="molecule type" value="Genomic_DNA"/>
</dbReference>
<dbReference type="GO" id="GO:0000978">
    <property type="term" value="F:RNA polymerase II cis-regulatory region sequence-specific DNA binding"/>
    <property type="evidence" value="ECO:0007669"/>
    <property type="project" value="TreeGrafter"/>
</dbReference>
<gene>
    <name evidence="1" type="ORF">Q8A67_002060</name>
</gene>
<dbReference type="PANTHER" id="PTHR23351:SF51">
    <property type="entry name" value="BASIC LEUCINE ZIPPER TRANSCRIPTIONAL FACTOR ATF-LIKE"/>
    <property type="match status" value="1"/>
</dbReference>
<dbReference type="Gene3D" id="1.20.5.170">
    <property type="match status" value="1"/>
</dbReference>
<dbReference type="SMART" id="SM00338">
    <property type="entry name" value="BRLZ"/>
    <property type="match status" value="1"/>
</dbReference>
<keyword evidence="2" id="KW-1185">Reference proteome</keyword>
<dbReference type="GO" id="GO:0000981">
    <property type="term" value="F:DNA-binding transcription factor activity, RNA polymerase II-specific"/>
    <property type="evidence" value="ECO:0007669"/>
    <property type="project" value="TreeGrafter"/>
</dbReference>
<proteinExistence type="predicted"/>
<dbReference type="InterPro" id="IPR046347">
    <property type="entry name" value="bZIP_sf"/>
</dbReference>
<dbReference type="PROSITE" id="PS00036">
    <property type="entry name" value="BZIP_BASIC"/>
    <property type="match status" value="1"/>
</dbReference>
<name>A0AA88U5M9_9TELE</name>
<reference evidence="1" key="1">
    <citation type="submission" date="2023-08" db="EMBL/GenBank/DDBJ databases">
        <title>Chromosome-level Genome Assembly of mud carp (Cirrhinus molitorella).</title>
        <authorList>
            <person name="Liu H."/>
        </authorList>
    </citation>
    <scope>NUCLEOTIDE SEQUENCE</scope>
    <source>
        <strain evidence="1">Prfri</strain>
        <tissue evidence="1">Muscle</tissue>
    </source>
</reference>
<dbReference type="Pfam" id="PF00170">
    <property type="entry name" value="bZIP_1"/>
    <property type="match status" value="1"/>
</dbReference>
<dbReference type="SUPFAM" id="SSF57959">
    <property type="entry name" value="Leucine zipper domain"/>
    <property type="match status" value="1"/>
</dbReference>
<accession>A0AA88U5M9</accession>
<dbReference type="InterPro" id="IPR000837">
    <property type="entry name" value="AP-1"/>
</dbReference>
<dbReference type="PROSITE" id="PS50217">
    <property type="entry name" value="BZIP"/>
    <property type="match status" value="1"/>
</dbReference>